<keyword evidence="9" id="KW-1185">Reference proteome</keyword>
<dbReference type="InterPro" id="IPR032432">
    <property type="entry name" value="Radical_SAM_C"/>
</dbReference>
<dbReference type="SFLD" id="SFLDS00029">
    <property type="entry name" value="Radical_SAM"/>
    <property type="match status" value="1"/>
</dbReference>
<keyword evidence="5" id="KW-0408">Iron</keyword>
<dbReference type="Pfam" id="PF16199">
    <property type="entry name" value="Radical_SAM_C"/>
    <property type="match status" value="1"/>
</dbReference>
<dbReference type="InterPro" id="IPR005911">
    <property type="entry name" value="YhcC-like"/>
</dbReference>
<dbReference type="Proteomes" id="UP000028525">
    <property type="component" value="Unassembled WGS sequence"/>
</dbReference>
<dbReference type="EMBL" id="JPME01000002">
    <property type="protein sequence ID" value="KEZ91771.1"/>
    <property type="molecule type" value="Genomic_DNA"/>
</dbReference>
<feature type="domain" description="Radical SAM core" evidence="7">
    <location>
        <begin position="18"/>
        <end position="266"/>
    </location>
</feature>
<dbReference type="InterPro" id="IPR006638">
    <property type="entry name" value="Elp3/MiaA/NifB-like_rSAM"/>
</dbReference>
<dbReference type="GO" id="GO:0046872">
    <property type="term" value="F:metal ion binding"/>
    <property type="evidence" value="ECO:0007669"/>
    <property type="project" value="UniProtKB-KW"/>
</dbReference>
<evidence type="ECO:0000259" key="7">
    <source>
        <dbReference type="PROSITE" id="PS51918"/>
    </source>
</evidence>
<evidence type="ECO:0000313" key="9">
    <source>
        <dbReference type="Proteomes" id="UP000028525"/>
    </source>
</evidence>
<dbReference type="STRING" id="29354.IO98_00900"/>
<proteinExistence type="predicted"/>
<dbReference type="InterPro" id="IPR023404">
    <property type="entry name" value="rSAM_horseshoe"/>
</dbReference>
<protein>
    <recommendedName>
        <fullName evidence="7">Radical SAM core domain-containing protein</fullName>
    </recommendedName>
</protein>
<keyword evidence="3" id="KW-0949">S-adenosyl-L-methionine</keyword>
<accession>A0A084JS37</accession>
<evidence type="ECO:0000256" key="3">
    <source>
        <dbReference type="ARBA" id="ARBA00022691"/>
    </source>
</evidence>
<evidence type="ECO:0000313" key="8">
    <source>
        <dbReference type="EMBL" id="KEZ91771.1"/>
    </source>
</evidence>
<dbReference type="NCBIfam" id="TIGR01212">
    <property type="entry name" value="TIGR01212 family radical SAM protein"/>
    <property type="match status" value="1"/>
</dbReference>
<comment type="cofactor">
    <cofactor evidence="1">
        <name>[4Fe-4S] cluster</name>
        <dbReference type="ChEBI" id="CHEBI:49883"/>
    </cofactor>
</comment>
<keyword evidence="6" id="KW-0411">Iron-sulfur</keyword>
<dbReference type="InterPro" id="IPR007197">
    <property type="entry name" value="rSAM"/>
</dbReference>
<dbReference type="OrthoDB" id="9801689at2"/>
<dbReference type="GO" id="GO:0051539">
    <property type="term" value="F:4 iron, 4 sulfur cluster binding"/>
    <property type="evidence" value="ECO:0007669"/>
    <property type="project" value="UniProtKB-KW"/>
</dbReference>
<dbReference type="AlphaFoldDB" id="A0A084JS37"/>
<dbReference type="PANTHER" id="PTHR11135">
    <property type="entry name" value="HISTONE ACETYLTRANSFERASE-RELATED"/>
    <property type="match status" value="1"/>
</dbReference>
<dbReference type="SUPFAM" id="SSF102114">
    <property type="entry name" value="Radical SAM enzymes"/>
    <property type="match status" value="1"/>
</dbReference>
<dbReference type="SMART" id="SM00729">
    <property type="entry name" value="Elp3"/>
    <property type="match status" value="1"/>
</dbReference>
<keyword evidence="4" id="KW-0479">Metal-binding</keyword>
<dbReference type="SFLD" id="SFLDG01091">
    <property type="entry name" value="uncharacterized_CHP01210-like"/>
    <property type="match status" value="1"/>
</dbReference>
<evidence type="ECO:0000256" key="2">
    <source>
        <dbReference type="ARBA" id="ARBA00022485"/>
    </source>
</evidence>
<evidence type="ECO:0000256" key="1">
    <source>
        <dbReference type="ARBA" id="ARBA00001966"/>
    </source>
</evidence>
<keyword evidence="2" id="KW-0004">4Fe-4S</keyword>
<dbReference type="CDD" id="cd01335">
    <property type="entry name" value="Radical_SAM"/>
    <property type="match status" value="1"/>
</dbReference>
<dbReference type="Gene3D" id="3.80.30.20">
    <property type="entry name" value="tm_1862 like domain"/>
    <property type="match status" value="1"/>
</dbReference>
<gene>
    <name evidence="8" type="ORF">IO98_00900</name>
</gene>
<dbReference type="GO" id="GO:0003824">
    <property type="term" value="F:catalytic activity"/>
    <property type="evidence" value="ECO:0007669"/>
    <property type="project" value="InterPro"/>
</dbReference>
<reference evidence="8 9" key="1">
    <citation type="submission" date="2014-07" db="EMBL/GenBank/DDBJ databases">
        <title>Draft genome of Clostridium celerecrescens 152B isolated from sediments associated with methane hydrate from Krishna Godavari basin.</title>
        <authorList>
            <person name="Honkalas V.S."/>
            <person name="Dabir A.P."/>
            <person name="Arora P."/>
            <person name="Dhakephalkar P.K."/>
        </authorList>
    </citation>
    <scope>NUCLEOTIDE SEQUENCE [LARGE SCALE GENOMIC DNA]</scope>
    <source>
        <strain evidence="8 9">152B</strain>
    </source>
</reference>
<dbReference type="InterPro" id="IPR058240">
    <property type="entry name" value="rSAM_sf"/>
</dbReference>
<dbReference type="Pfam" id="PF04055">
    <property type="entry name" value="Radical_SAM"/>
    <property type="match status" value="1"/>
</dbReference>
<comment type="caution">
    <text evidence="8">The sequence shown here is derived from an EMBL/GenBank/DDBJ whole genome shotgun (WGS) entry which is preliminary data.</text>
</comment>
<dbReference type="SFLD" id="SFLDG01086">
    <property type="entry name" value="elongater_protein-like"/>
    <property type="match status" value="1"/>
</dbReference>
<evidence type="ECO:0000256" key="6">
    <source>
        <dbReference type="ARBA" id="ARBA00023014"/>
    </source>
</evidence>
<evidence type="ECO:0000256" key="5">
    <source>
        <dbReference type="ARBA" id="ARBA00023004"/>
    </source>
</evidence>
<evidence type="ECO:0000256" key="4">
    <source>
        <dbReference type="ARBA" id="ARBA00022723"/>
    </source>
</evidence>
<dbReference type="PANTHER" id="PTHR11135:SF1">
    <property type="entry name" value="PROTEIN YHCC"/>
    <property type="match status" value="1"/>
</dbReference>
<dbReference type="InterPro" id="IPR039661">
    <property type="entry name" value="ELP3"/>
</dbReference>
<name>A0A084JS37_9FIRM</name>
<sequence>MFWNEKPYHSLDYEMKKQYGQKVYKLALDGGMTCPNRDGTLGTGGCIFCSGGGSGEFAESLTLHSSVTEQIDSARERIQSKIKTGEGRFIAYFQSYTNTYAPVSYLEELFTQAICHPDVAVLSIATRPDCLPPDVLNLLKSLNKIKPVWIELGLQTIHESTADHIRRGYPLRTFFEAYQNLKEAGLTVIAHVILGLPGETRDMVLETVNYLGHLGEHGIDGIKLQLLHVLKGTDLAKEYDKGLVPVYTLEEYTDLVIDCIALLPPQVVIHRISGDGPKKLLLAPLWSDNKKLVLGTLAKRLKERGICQGDRYLV</sequence>
<organism evidence="8 9">
    <name type="scientific">Lacrimispora celerecrescens</name>
    <dbReference type="NCBI Taxonomy" id="29354"/>
    <lineage>
        <taxon>Bacteria</taxon>
        <taxon>Bacillati</taxon>
        <taxon>Bacillota</taxon>
        <taxon>Clostridia</taxon>
        <taxon>Lachnospirales</taxon>
        <taxon>Lachnospiraceae</taxon>
        <taxon>Lacrimispora</taxon>
    </lineage>
</organism>
<dbReference type="PROSITE" id="PS51918">
    <property type="entry name" value="RADICAL_SAM"/>
    <property type="match status" value="1"/>
</dbReference>
<dbReference type="RefSeq" id="WP_038277417.1">
    <property type="nucleotide sequence ID" value="NZ_JPME01000002.1"/>
</dbReference>